<evidence type="ECO:0000313" key="2">
    <source>
        <dbReference type="EMBL" id="PRQ30439.1"/>
    </source>
</evidence>
<gene>
    <name evidence="2" type="ORF">RchiOBHm_Chr5g0024651</name>
</gene>
<evidence type="ECO:0000313" key="3">
    <source>
        <dbReference type="Proteomes" id="UP000238479"/>
    </source>
</evidence>
<feature type="transmembrane region" description="Helical" evidence="1">
    <location>
        <begin position="12"/>
        <end position="30"/>
    </location>
</feature>
<protein>
    <submittedName>
        <fullName evidence="2">Uncharacterized protein</fullName>
    </submittedName>
</protein>
<comment type="caution">
    <text evidence="2">The sequence shown here is derived from an EMBL/GenBank/DDBJ whole genome shotgun (WGS) entry which is preliminary data.</text>
</comment>
<dbReference type="AlphaFoldDB" id="A0A2P6Q8D7"/>
<dbReference type="Proteomes" id="UP000238479">
    <property type="component" value="Chromosome 5"/>
</dbReference>
<keyword evidence="3" id="KW-1185">Reference proteome</keyword>
<proteinExistence type="predicted"/>
<dbReference type="Gramene" id="PRQ30439">
    <property type="protein sequence ID" value="PRQ30439"/>
    <property type="gene ID" value="RchiOBHm_Chr5g0024651"/>
</dbReference>
<evidence type="ECO:0000256" key="1">
    <source>
        <dbReference type="SAM" id="Phobius"/>
    </source>
</evidence>
<keyword evidence="1" id="KW-0472">Membrane</keyword>
<name>A0A2P6Q8D7_ROSCH</name>
<dbReference type="EMBL" id="PDCK01000043">
    <property type="protein sequence ID" value="PRQ30439.1"/>
    <property type="molecule type" value="Genomic_DNA"/>
</dbReference>
<organism evidence="2 3">
    <name type="scientific">Rosa chinensis</name>
    <name type="common">China rose</name>
    <dbReference type="NCBI Taxonomy" id="74649"/>
    <lineage>
        <taxon>Eukaryota</taxon>
        <taxon>Viridiplantae</taxon>
        <taxon>Streptophyta</taxon>
        <taxon>Embryophyta</taxon>
        <taxon>Tracheophyta</taxon>
        <taxon>Spermatophyta</taxon>
        <taxon>Magnoliopsida</taxon>
        <taxon>eudicotyledons</taxon>
        <taxon>Gunneridae</taxon>
        <taxon>Pentapetalae</taxon>
        <taxon>rosids</taxon>
        <taxon>fabids</taxon>
        <taxon>Rosales</taxon>
        <taxon>Rosaceae</taxon>
        <taxon>Rosoideae</taxon>
        <taxon>Rosoideae incertae sedis</taxon>
        <taxon>Rosa</taxon>
    </lineage>
</organism>
<keyword evidence="1" id="KW-0812">Transmembrane</keyword>
<sequence>MFLVVNPLFVNLLMPLVVLMVAGSAIDLSLCGGDGGKLVADVGGLISGLAIEGGAVGPACFAPVPN</sequence>
<accession>A0A2P6Q8D7</accession>
<reference evidence="2 3" key="1">
    <citation type="journal article" date="2018" name="Nat. Genet.">
        <title>The Rosa genome provides new insights in the design of modern roses.</title>
        <authorList>
            <person name="Bendahmane M."/>
        </authorList>
    </citation>
    <scope>NUCLEOTIDE SEQUENCE [LARGE SCALE GENOMIC DNA]</scope>
    <source>
        <strain evidence="3">cv. Old Blush</strain>
    </source>
</reference>
<keyword evidence="1" id="KW-1133">Transmembrane helix</keyword>